<dbReference type="FunCoup" id="A0A6I8V3S3">
    <property type="interactions" value="5"/>
</dbReference>
<reference evidence="4" key="2">
    <citation type="submission" date="2025-08" db="UniProtKB">
        <authorList>
            <consortium name="RefSeq"/>
        </authorList>
    </citation>
    <scope>IDENTIFICATION</scope>
    <source>
        <strain evidence="4">MV-25-SWS-2005</strain>
        <tissue evidence="4">Whole body</tissue>
    </source>
</reference>
<organism evidence="3 4">
    <name type="scientific">Drosophila pseudoobscura pseudoobscura</name>
    <name type="common">Fruit fly</name>
    <dbReference type="NCBI Taxonomy" id="46245"/>
    <lineage>
        <taxon>Eukaryota</taxon>
        <taxon>Metazoa</taxon>
        <taxon>Ecdysozoa</taxon>
        <taxon>Arthropoda</taxon>
        <taxon>Hexapoda</taxon>
        <taxon>Insecta</taxon>
        <taxon>Pterygota</taxon>
        <taxon>Neoptera</taxon>
        <taxon>Endopterygota</taxon>
        <taxon>Diptera</taxon>
        <taxon>Brachycera</taxon>
        <taxon>Muscomorpha</taxon>
        <taxon>Ephydroidea</taxon>
        <taxon>Drosophilidae</taxon>
        <taxon>Drosophila</taxon>
        <taxon>Sophophora</taxon>
    </lineage>
</organism>
<dbReference type="Gene3D" id="3.30.450.30">
    <property type="entry name" value="Dynein light chain 2a, cytoplasmic"/>
    <property type="match status" value="1"/>
</dbReference>
<proteinExistence type="inferred from homology"/>
<name>A0A6I8V3S3_DROPS</name>
<reference evidence="3" key="1">
    <citation type="submission" date="2024-06" db="UniProtKB">
        <authorList>
            <consortium name="RefSeq"/>
        </authorList>
    </citation>
    <scope>NUCLEOTIDE SEQUENCE [LARGE SCALE GENOMIC DNA]</scope>
    <source>
        <strain evidence="3">MV2-25</strain>
    </source>
</reference>
<dbReference type="GeneID" id="6898034"/>
<dbReference type="Pfam" id="PF03259">
    <property type="entry name" value="Robl_LC7"/>
    <property type="match status" value="1"/>
</dbReference>
<evidence type="ECO:0000256" key="1">
    <source>
        <dbReference type="ARBA" id="ARBA00007191"/>
    </source>
</evidence>
<evidence type="ECO:0000313" key="4">
    <source>
        <dbReference type="RefSeq" id="XP_002138123.2"/>
    </source>
</evidence>
<dbReference type="PANTHER" id="PTHR10779">
    <property type="entry name" value="DYNEIN LIGHT CHAIN ROADBLOCK"/>
    <property type="match status" value="1"/>
</dbReference>
<evidence type="ECO:0000259" key="2">
    <source>
        <dbReference type="SMART" id="SM00960"/>
    </source>
</evidence>
<accession>A0A6I8V3S3</accession>
<dbReference type="SUPFAM" id="SSF103196">
    <property type="entry name" value="Roadblock/LC7 domain"/>
    <property type="match status" value="1"/>
</dbReference>
<dbReference type="InterPro" id="IPR004942">
    <property type="entry name" value="Roadblock/LAMTOR2_dom"/>
</dbReference>
<feature type="domain" description="Roadblock/LAMTOR2" evidence="2">
    <location>
        <begin position="15"/>
        <end position="103"/>
    </location>
</feature>
<dbReference type="KEGG" id="dpo:6898034"/>
<dbReference type="Proteomes" id="UP000001819">
    <property type="component" value="Chromosome 3"/>
</dbReference>
<dbReference type="InParanoid" id="A0A6I8V3S3"/>
<dbReference type="RefSeq" id="XP_002138123.2">
    <property type="nucleotide sequence ID" value="XM_002138087.3"/>
</dbReference>
<dbReference type="SMART" id="SM00960">
    <property type="entry name" value="Robl_LC7"/>
    <property type="match status" value="1"/>
</dbReference>
<keyword evidence="3" id="KW-1185">Reference proteome</keyword>
<gene>
    <name evidence="4" type="primary">LOC6898034</name>
</gene>
<protein>
    <submittedName>
        <fullName evidence="4">Dynein light chain roadblock-type 1</fullName>
    </submittedName>
</protein>
<sequence length="122" mass="14204">MQAAETEPKRTKSYIDEVYRLLEKKPGVEEILIMNRSGVPIKTSMERQDALQHACLYENLREKCQAFLSKMEPPQLLTMLRVRTRFHEVLLTPDGKITVLVVQNPKDTHLKVEDLNRHSSNF</sequence>
<comment type="similarity">
    <text evidence="1">Belongs to the GAMAD family.</text>
</comment>
<evidence type="ECO:0000313" key="3">
    <source>
        <dbReference type="Proteomes" id="UP000001819"/>
    </source>
</evidence>
<dbReference type="AlphaFoldDB" id="A0A6I8V3S3"/>
<dbReference type="Bgee" id="FBgn0245975">
    <property type="expression patterns" value="Expressed in male reproductive system and 1 other cell type or tissue"/>
</dbReference>